<feature type="transmembrane region" description="Helical" evidence="1">
    <location>
        <begin position="141"/>
        <end position="165"/>
    </location>
</feature>
<dbReference type="EC" id="2.4.1.182" evidence="3"/>
<feature type="transmembrane region" description="Helical" evidence="1">
    <location>
        <begin position="177"/>
        <end position="195"/>
    </location>
</feature>
<feature type="transmembrane region" description="Helical" evidence="1">
    <location>
        <begin position="92"/>
        <end position="112"/>
    </location>
</feature>
<dbReference type="PATRIC" id="fig|389348.3.peg.607"/>
<keyword evidence="1" id="KW-0472">Membrane</keyword>
<protein>
    <submittedName>
        <fullName evidence="3">Putative lipid A disaccharide synthase</fullName>
        <ecNumber evidence="3">2.4.1.182</ecNumber>
    </submittedName>
</protein>
<feature type="domain" description="Lipid A biosynthesis N-terminal" evidence="2">
    <location>
        <begin position="146"/>
        <end position="217"/>
    </location>
</feature>
<evidence type="ECO:0000313" key="3">
    <source>
        <dbReference type="EMBL" id="CUI16179.1"/>
    </source>
</evidence>
<keyword evidence="4" id="KW-1185">Reference proteome</keyword>
<dbReference type="InParanoid" id="A0A0U5EQ11"/>
<dbReference type="GO" id="GO:0016020">
    <property type="term" value="C:membrane"/>
    <property type="evidence" value="ECO:0007669"/>
    <property type="project" value="GOC"/>
</dbReference>
<feature type="transmembrane region" description="Helical" evidence="1">
    <location>
        <begin position="37"/>
        <end position="55"/>
    </location>
</feature>
<proteinExistence type="predicted"/>
<accession>A0A0U5EQ11</accession>
<keyword evidence="1" id="KW-1133">Transmembrane helix</keyword>
<dbReference type="Proteomes" id="UP000069902">
    <property type="component" value="Chromosome cPNK"/>
</dbReference>
<evidence type="ECO:0000259" key="2">
    <source>
        <dbReference type="SMART" id="SM01259"/>
    </source>
</evidence>
<dbReference type="STRING" id="389348.PNK_0551"/>
<feature type="transmembrane region" description="Helical" evidence="1">
    <location>
        <begin position="6"/>
        <end position="25"/>
    </location>
</feature>
<dbReference type="EMBL" id="LN879502">
    <property type="protein sequence ID" value="CUI16179.1"/>
    <property type="molecule type" value="Genomic_DNA"/>
</dbReference>
<keyword evidence="3" id="KW-0808">Transferase</keyword>
<gene>
    <name evidence="3" type="primary">lpxb3</name>
    <name evidence="3" type="ORF">PNK_0551</name>
</gene>
<reference evidence="4" key="1">
    <citation type="submission" date="2015-09" db="EMBL/GenBank/DDBJ databases">
        <authorList>
            <person name="Bertelli C."/>
        </authorList>
    </citation>
    <scope>NUCLEOTIDE SEQUENCE [LARGE SCALE GENOMIC DNA]</scope>
    <source>
        <strain evidence="4">KNic</strain>
    </source>
</reference>
<organism evidence="3 4">
    <name type="scientific">Candidatus Protochlamydia naegleriophila</name>
    <dbReference type="NCBI Taxonomy" id="389348"/>
    <lineage>
        <taxon>Bacteria</taxon>
        <taxon>Pseudomonadati</taxon>
        <taxon>Chlamydiota</taxon>
        <taxon>Chlamydiia</taxon>
        <taxon>Parachlamydiales</taxon>
        <taxon>Parachlamydiaceae</taxon>
        <taxon>Candidatus Protochlamydia</taxon>
    </lineage>
</organism>
<dbReference type="GO" id="GO:0009245">
    <property type="term" value="P:lipid A biosynthetic process"/>
    <property type="evidence" value="ECO:0007669"/>
    <property type="project" value="InterPro"/>
</dbReference>
<dbReference type="GO" id="GO:0008915">
    <property type="term" value="F:lipid-A-disaccharide synthase activity"/>
    <property type="evidence" value="ECO:0007669"/>
    <property type="project" value="UniProtKB-EC"/>
</dbReference>
<dbReference type="KEGG" id="pnl:PNK_0551"/>
<keyword evidence="3" id="KW-0328">Glycosyltransferase</keyword>
<name>A0A0U5EQ11_9BACT</name>
<dbReference type="SMART" id="SM01259">
    <property type="entry name" value="LAB_N"/>
    <property type="match status" value="2"/>
</dbReference>
<feature type="domain" description="Lipid A biosynthesis N-terminal" evidence="2">
    <location>
        <begin position="11"/>
        <end position="82"/>
    </location>
</feature>
<dbReference type="RefSeq" id="WP_032125125.1">
    <property type="nucleotide sequence ID" value="NZ_LN879502.1"/>
</dbReference>
<evidence type="ECO:0000313" key="4">
    <source>
        <dbReference type="Proteomes" id="UP000069902"/>
    </source>
</evidence>
<evidence type="ECO:0000256" key="1">
    <source>
        <dbReference type="SAM" id="Phobius"/>
    </source>
</evidence>
<dbReference type="Pfam" id="PF07578">
    <property type="entry name" value="LAB_N"/>
    <property type="match status" value="2"/>
</dbReference>
<dbReference type="AlphaFoldDB" id="A0A0U5EQ11"/>
<feature type="transmembrane region" description="Helical" evidence="1">
    <location>
        <begin position="201"/>
        <end position="218"/>
    </location>
</feature>
<dbReference type="InterPro" id="IPR011499">
    <property type="entry name" value="Lipid_A_biosynth_N"/>
</dbReference>
<keyword evidence="1" id="KW-0812">Transmembrane</keyword>
<sequence length="224" mass="25959">MDEWRTILYPLGFLSSIAFGARFIVQWLQSEKLQKSVVAPSFWYLSLLGNALLAIHSFVQIQYHICLVQVCNGVISWRNLNLMQSQERQTTFTTVMKLLGTAFILTSLAFLAQDYLLMREGHWFRTPTAPWQTQALPESSLFWHGLGTLSYLLFSSRFWIQWWLAEKAHSSQLPISFWWLSLIGAILSIVYFLHIQDMVNLIGPLIGIVPYIRNLMLIRKSKMA</sequence>